<evidence type="ECO:0000313" key="1">
    <source>
        <dbReference type="EMBL" id="TCZ65861.1"/>
    </source>
</evidence>
<dbReference type="EMBL" id="SKFH01000046">
    <property type="protein sequence ID" value="TCZ65861.1"/>
    <property type="molecule type" value="Genomic_DNA"/>
</dbReference>
<gene>
    <name evidence="1" type="ORF">E0486_17005</name>
</gene>
<accession>A0A4R4DWI7</accession>
<sequence length="110" mass="12220">MNHEIDLQTAIDMTTLYRTNIGKMMSDEFQGAMPLSETFDISAITTLLQQNPTQIRIYYGMNADNSIHAVLVGVDDKGNDMFPGQPEDGKIMEMAHRCPVTCPPASLLNQ</sequence>
<name>A0A4R4DWI7_9BACT</name>
<dbReference type="RefSeq" id="WP_131853998.1">
    <property type="nucleotide sequence ID" value="NZ_SKFH01000046.1"/>
</dbReference>
<dbReference type="AlphaFoldDB" id="A0A4R4DWI7"/>
<keyword evidence="2" id="KW-1185">Reference proteome</keyword>
<protein>
    <submittedName>
        <fullName evidence="1">Uncharacterized protein</fullName>
    </submittedName>
</protein>
<proteinExistence type="predicted"/>
<reference evidence="1 2" key="1">
    <citation type="submission" date="2019-03" db="EMBL/GenBank/DDBJ databases">
        <authorList>
            <person name="Kim M.K.M."/>
        </authorList>
    </citation>
    <scope>NUCLEOTIDE SEQUENCE [LARGE SCALE GENOMIC DNA]</scope>
    <source>
        <strain evidence="1 2">17J68-15</strain>
    </source>
</reference>
<organism evidence="1 2">
    <name type="scientific">Flaviaesturariibacter aridisoli</name>
    <dbReference type="NCBI Taxonomy" id="2545761"/>
    <lineage>
        <taxon>Bacteria</taxon>
        <taxon>Pseudomonadati</taxon>
        <taxon>Bacteroidota</taxon>
        <taxon>Chitinophagia</taxon>
        <taxon>Chitinophagales</taxon>
        <taxon>Chitinophagaceae</taxon>
        <taxon>Flaviaestuariibacter</taxon>
    </lineage>
</organism>
<dbReference type="Proteomes" id="UP000295164">
    <property type="component" value="Unassembled WGS sequence"/>
</dbReference>
<comment type="caution">
    <text evidence="1">The sequence shown here is derived from an EMBL/GenBank/DDBJ whole genome shotgun (WGS) entry which is preliminary data.</text>
</comment>
<dbReference type="OrthoDB" id="674820at2"/>
<evidence type="ECO:0000313" key="2">
    <source>
        <dbReference type="Proteomes" id="UP000295164"/>
    </source>
</evidence>